<dbReference type="Proteomes" id="UP000886885">
    <property type="component" value="Chromosome 3D"/>
</dbReference>
<dbReference type="AlphaFoldDB" id="A0A8X8DA93"/>
<sequence>MLKTLNNCHKELSVSDFEVVDMRVEKMKTLMAESGESNGRYSTVLNFNYIQHSEAHRGEIRMKQWTIGLTAHKAQL</sequence>
<protein>
    <submittedName>
        <fullName evidence="1">Uncharacterized protein</fullName>
    </submittedName>
</protein>
<comment type="caution">
    <text evidence="1">The sequence shown here is derived from an EMBL/GenBank/DDBJ whole genome shotgun (WGS) entry which is preliminary data.</text>
</comment>
<keyword evidence="2" id="KW-1185">Reference proteome</keyword>
<evidence type="ECO:0000313" key="2">
    <source>
        <dbReference type="Proteomes" id="UP000886885"/>
    </source>
</evidence>
<proteinExistence type="predicted"/>
<gene>
    <name evidence="1" type="ORF">POTOM_014611</name>
</gene>
<reference evidence="1" key="1">
    <citation type="journal article" date="2020" name="bioRxiv">
        <title>Hybrid origin of Populus tomentosa Carr. identified through genome sequencing and phylogenomic analysis.</title>
        <authorList>
            <person name="An X."/>
            <person name="Gao K."/>
            <person name="Chen Z."/>
            <person name="Li J."/>
            <person name="Yang X."/>
            <person name="Yang X."/>
            <person name="Zhou J."/>
            <person name="Guo T."/>
            <person name="Zhao T."/>
            <person name="Huang S."/>
            <person name="Miao D."/>
            <person name="Khan W.U."/>
            <person name="Rao P."/>
            <person name="Ye M."/>
            <person name="Lei B."/>
            <person name="Liao W."/>
            <person name="Wang J."/>
            <person name="Ji L."/>
            <person name="Li Y."/>
            <person name="Guo B."/>
            <person name="Mustafa N.S."/>
            <person name="Li S."/>
            <person name="Yun Q."/>
            <person name="Keller S.R."/>
            <person name="Mao J."/>
            <person name="Zhang R."/>
            <person name="Strauss S.H."/>
        </authorList>
    </citation>
    <scope>NUCLEOTIDE SEQUENCE</scope>
    <source>
        <strain evidence="1">GM15</strain>
        <tissue evidence="1">Leaf</tissue>
    </source>
</reference>
<name>A0A8X8DA93_POPTO</name>
<evidence type="ECO:0000313" key="1">
    <source>
        <dbReference type="EMBL" id="KAG6781699.1"/>
    </source>
</evidence>
<accession>A0A8X8DA93</accession>
<organism evidence="1 2">
    <name type="scientific">Populus tomentosa</name>
    <name type="common">Chinese white poplar</name>
    <dbReference type="NCBI Taxonomy" id="118781"/>
    <lineage>
        <taxon>Eukaryota</taxon>
        <taxon>Viridiplantae</taxon>
        <taxon>Streptophyta</taxon>
        <taxon>Embryophyta</taxon>
        <taxon>Tracheophyta</taxon>
        <taxon>Spermatophyta</taxon>
        <taxon>Magnoliopsida</taxon>
        <taxon>eudicotyledons</taxon>
        <taxon>Gunneridae</taxon>
        <taxon>Pentapetalae</taxon>
        <taxon>rosids</taxon>
        <taxon>fabids</taxon>
        <taxon>Malpighiales</taxon>
        <taxon>Salicaceae</taxon>
        <taxon>Saliceae</taxon>
        <taxon>Populus</taxon>
    </lineage>
</organism>
<dbReference type="EMBL" id="JAAWWB010000006">
    <property type="protein sequence ID" value="KAG6781699.1"/>
    <property type="molecule type" value="Genomic_DNA"/>
</dbReference>